<evidence type="ECO:0000256" key="14">
    <source>
        <dbReference type="SAM" id="Phobius"/>
    </source>
</evidence>
<dbReference type="PROSITE" id="PS50109">
    <property type="entry name" value="HIS_KIN"/>
    <property type="match status" value="1"/>
</dbReference>
<evidence type="ECO:0000256" key="4">
    <source>
        <dbReference type="ARBA" id="ARBA00022475"/>
    </source>
</evidence>
<keyword evidence="18" id="KW-1185">Reference proteome</keyword>
<evidence type="ECO:0000256" key="7">
    <source>
        <dbReference type="ARBA" id="ARBA00022692"/>
    </source>
</evidence>
<dbReference type="SUPFAM" id="SSF47384">
    <property type="entry name" value="Homodimeric domain of signal transducing histidine kinase"/>
    <property type="match status" value="1"/>
</dbReference>
<keyword evidence="4" id="KW-1003">Cell membrane</keyword>
<dbReference type="Pfam" id="PF00512">
    <property type="entry name" value="HisKA"/>
    <property type="match status" value="1"/>
</dbReference>
<dbReference type="Proteomes" id="UP000284219">
    <property type="component" value="Unassembled WGS sequence"/>
</dbReference>
<evidence type="ECO:0000256" key="12">
    <source>
        <dbReference type="ARBA" id="ARBA00023012"/>
    </source>
</evidence>
<dbReference type="PANTHER" id="PTHR45528">
    <property type="entry name" value="SENSOR HISTIDINE KINASE CPXA"/>
    <property type="match status" value="1"/>
</dbReference>
<evidence type="ECO:0000256" key="11">
    <source>
        <dbReference type="ARBA" id="ARBA00022989"/>
    </source>
</evidence>
<dbReference type="PROSITE" id="PS50885">
    <property type="entry name" value="HAMP"/>
    <property type="match status" value="1"/>
</dbReference>
<dbReference type="InterPro" id="IPR050398">
    <property type="entry name" value="HssS/ArlS-like"/>
</dbReference>
<dbReference type="Gene3D" id="6.10.340.10">
    <property type="match status" value="1"/>
</dbReference>
<dbReference type="Gene3D" id="3.30.565.10">
    <property type="entry name" value="Histidine kinase-like ATPase, C-terminal domain"/>
    <property type="match status" value="1"/>
</dbReference>
<keyword evidence="9 17" id="KW-0418">Kinase</keyword>
<evidence type="ECO:0000256" key="3">
    <source>
        <dbReference type="ARBA" id="ARBA00012438"/>
    </source>
</evidence>
<dbReference type="InterPro" id="IPR003594">
    <property type="entry name" value="HATPase_dom"/>
</dbReference>
<sequence length="477" mass="53669">MQLTKRFFTMNVLAVLISVVATALAVIVFIAVYTRAVGPEAIGGQDLKRILEVRAELAKLKNAASGLEFEQLLEPQLQHELSEQVRNSEIDTVIFENRKLVFASGKFNSIDLEKALLLSDHASEFETIEVGSKTRLFARTDYALPSGDKGTALFLAPVQLETKFYLYVGIFTVSFFLLTFFITNFIVSYRFARGFIGPVARLKDAAVNMSEGDLSGGIAEEGEGEVRELCRSLESMRIRLKESLYLQEKYDDNRRFLISSISHDLKTPVTSILGYIEGIMDGVASTPEKRNEYLATVCSKAMLVNAMIDDLLLYSKLDMNQLPYHFEQTDLAAYFDDCVADHRYEFEQAGLRLTLANKLQQPLTIRIDRERMKRVIQNILDNARRYADQECGKVEIKLRETRTSAIIEIKDNGKGIPEQDLPHIFERFYRADSSRQGDAGSGLGLAIAKQIVEGHEGKIWVTSQAGEGTRMLISLKK</sequence>
<evidence type="ECO:0000259" key="16">
    <source>
        <dbReference type="PROSITE" id="PS50885"/>
    </source>
</evidence>
<dbReference type="PRINTS" id="PR00344">
    <property type="entry name" value="BCTRLSENSOR"/>
</dbReference>
<feature type="domain" description="Histidine kinase" evidence="15">
    <location>
        <begin position="260"/>
        <end position="477"/>
    </location>
</feature>
<feature type="transmembrane region" description="Helical" evidence="14">
    <location>
        <begin position="164"/>
        <end position="187"/>
    </location>
</feature>
<reference evidence="17 18" key="1">
    <citation type="submission" date="2016-08" db="EMBL/GenBank/DDBJ databases">
        <title>Novel Firmicute Genomes.</title>
        <authorList>
            <person name="Poppleton D.I."/>
            <person name="Gribaldo S."/>
        </authorList>
    </citation>
    <scope>NUCLEOTIDE SEQUENCE [LARGE SCALE GENOMIC DNA]</scope>
    <source>
        <strain evidence="17 18">RAOx-1</strain>
    </source>
</reference>
<evidence type="ECO:0000256" key="5">
    <source>
        <dbReference type="ARBA" id="ARBA00022553"/>
    </source>
</evidence>
<dbReference type="RefSeq" id="WP_120188841.1">
    <property type="nucleotide sequence ID" value="NZ_MCHY01000007.1"/>
</dbReference>
<organism evidence="17 18">
    <name type="scientific">Ammoniphilus oxalaticus</name>
    <dbReference type="NCBI Taxonomy" id="66863"/>
    <lineage>
        <taxon>Bacteria</taxon>
        <taxon>Bacillati</taxon>
        <taxon>Bacillota</taxon>
        <taxon>Bacilli</taxon>
        <taxon>Bacillales</taxon>
        <taxon>Paenibacillaceae</taxon>
        <taxon>Aneurinibacillus group</taxon>
        <taxon>Ammoniphilus</taxon>
    </lineage>
</organism>
<dbReference type="InterPro" id="IPR005467">
    <property type="entry name" value="His_kinase_dom"/>
</dbReference>
<protein>
    <recommendedName>
        <fullName evidence="3">histidine kinase</fullName>
        <ecNumber evidence="3">2.7.13.3</ecNumber>
    </recommendedName>
</protein>
<keyword evidence="10" id="KW-0067">ATP-binding</keyword>
<dbReference type="SMART" id="SM00387">
    <property type="entry name" value="HATPase_c"/>
    <property type="match status" value="1"/>
</dbReference>
<dbReference type="GO" id="GO:0005886">
    <property type="term" value="C:plasma membrane"/>
    <property type="evidence" value="ECO:0007669"/>
    <property type="project" value="UniProtKB-SubCell"/>
</dbReference>
<dbReference type="InterPro" id="IPR003661">
    <property type="entry name" value="HisK_dim/P_dom"/>
</dbReference>
<evidence type="ECO:0000313" key="18">
    <source>
        <dbReference type="Proteomes" id="UP000284219"/>
    </source>
</evidence>
<evidence type="ECO:0000256" key="10">
    <source>
        <dbReference type="ARBA" id="ARBA00022840"/>
    </source>
</evidence>
<dbReference type="InterPro" id="IPR003660">
    <property type="entry name" value="HAMP_dom"/>
</dbReference>
<keyword evidence="11 14" id="KW-1133">Transmembrane helix</keyword>
<keyword evidence="8" id="KW-0547">Nucleotide-binding</keyword>
<evidence type="ECO:0000313" key="17">
    <source>
        <dbReference type="EMBL" id="RKD25022.1"/>
    </source>
</evidence>
<evidence type="ECO:0000256" key="13">
    <source>
        <dbReference type="ARBA" id="ARBA00023136"/>
    </source>
</evidence>
<dbReference type="GO" id="GO:0000155">
    <property type="term" value="F:phosphorelay sensor kinase activity"/>
    <property type="evidence" value="ECO:0007669"/>
    <property type="project" value="InterPro"/>
</dbReference>
<evidence type="ECO:0000256" key="9">
    <source>
        <dbReference type="ARBA" id="ARBA00022777"/>
    </source>
</evidence>
<dbReference type="CDD" id="cd00082">
    <property type="entry name" value="HisKA"/>
    <property type="match status" value="1"/>
</dbReference>
<gene>
    <name evidence="17" type="ORF">BEP19_04125</name>
</gene>
<comment type="subcellular location">
    <subcellularLocation>
        <location evidence="2">Cell membrane</location>
        <topology evidence="2">Multi-pass membrane protein</topology>
    </subcellularLocation>
</comment>
<dbReference type="EMBL" id="MCHY01000007">
    <property type="protein sequence ID" value="RKD25022.1"/>
    <property type="molecule type" value="Genomic_DNA"/>
</dbReference>
<accession>A0A419SM13</accession>
<dbReference type="PANTHER" id="PTHR45528:SF1">
    <property type="entry name" value="SENSOR HISTIDINE KINASE CPXA"/>
    <property type="match status" value="1"/>
</dbReference>
<keyword evidence="5" id="KW-0597">Phosphoprotein</keyword>
<keyword evidence="6" id="KW-0808">Transferase</keyword>
<dbReference type="EC" id="2.7.13.3" evidence="3"/>
<dbReference type="CDD" id="cd00075">
    <property type="entry name" value="HATPase"/>
    <property type="match status" value="1"/>
</dbReference>
<keyword evidence="12" id="KW-0902">Two-component regulatory system</keyword>
<dbReference type="SUPFAM" id="SSF158472">
    <property type="entry name" value="HAMP domain-like"/>
    <property type="match status" value="1"/>
</dbReference>
<dbReference type="AlphaFoldDB" id="A0A419SM13"/>
<evidence type="ECO:0000256" key="8">
    <source>
        <dbReference type="ARBA" id="ARBA00022741"/>
    </source>
</evidence>
<keyword evidence="13 14" id="KW-0472">Membrane</keyword>
<evidence type="ECO:0000256" key="2">
    <source>
        <dbReference type="ARBA" id="ARBA00004651"/>
    </source>
</evidence>
<dbReference type="Gene3D" id="1.10.287.130">
    <property type="match status" value="1"/>
</dbReference>
<dbReference type="InterPro" id="IPR036097">
    <property type="entry name" value="HisK_dim/P_sf"/>
</dbReference>
<dbReference type="OrthoDB" id="335833at2"/>
<dbReference type="SMART" id="SM00388">
    <property type="entry name" value="HisKA"/>
    <property type="match status" value="1"/>
</dbReference>
<dbReference type="SMART" id="SM00304">
    <property type="entry name" value="HAMP"/>
    <property type="match status" value="1"/>
</dbReference>
<evidence type="ECO:0000256" key="1">
    <source>
        <dbReference type="ARBA" id="ARBA00000085"/>
    </source>
</evidence>
<dbReference type="Pfam" id="PF00672">
    <property type="entry name" value="HAMP"/>
    <property type="match status" value="1"/>
</dbReference>
<keyword evidence="7 14" id="KW-0812">Transmembrane</keyword>
<dbReference type="FunFam" id="3.30.565.10:FF:000006">
    <property type="entry name" value="Sensor histidine kinase WalK"/>
    <property type="match status" value="1"/>
</dbReference>
<dbReference type="InterPro" id="IPR004358">
    <property type="entry name" value="Sig_transdc_His_kin-like_C"/>
</dbReference>
<evidence type="ECO:0000256" key="6">
    <source>
        <dbReference type="ARBA" id="ARBA00022679"/>
    </source>
</evidence>
<dbReference type="SUPFAM" id="SSF55874">
    <property type="entry name" value="ATPase domain of HSP90 chaperone/DNA topoisomerase II/histidine kinase"/>
    <property type="match status" value="1"/>
</dbReference>
<name>A0A419SM13_9BACL</name>
<dbReference type="Pfam" id="PF02518">
    <property type="entry name" value="HATPase_c"/>
    <property type="match status" value="1"/>
</dbReference>
<feature type="domain" description="HAMP" evidence="16">
    <location>
        <begin position="193"/>
        <end position="245"/>
    </location>
</feature>
<comment type="caution">
    <text evidence="17">The sequence shown here is derived from an EMBL/GenBank/DDBJ whole genome shotgun (WGS) entry which is preliminary data.</text>
</comment>
<evidence type="ECO:0000259" key="15">
    <source>
        <dbReference type="PROSITE" id="PS50109"/>
    </source>
</evidence>
<comment type="catalytic activity">
    <reaction evidence="1">
        <text>ATP + protein L-histidine = ADP + protein N-phospho-L-histidine.</text>
        <dbReference type="EC" id="2.7.13.3"/>
    </reaction>
</comment>
<feature type="transmembrane region" description="Helical" evidence="14">
    <location>
        <begin position="12"/>
        <end position="33"/>
    </location>
</feature>
<proteinExistence type="predicted"/>
<dbReference type="GO" id="GO:0005524">
    <property type="term" value="F:ATP binding"/>
    <property type="evidence" value="ECO:0007669"/>
    <property type="project" value="UniProtKB-KW"/>
</dbReference>
<dbReference type="InterPro" id="IPR036890">
    <property type="entry name" value="HATPase_C_sf"/>
</dbReference>